<feature type="transmembrane region" description="Helical" evidence="6">
    <location>
        <begin position="105"/>
        <end position="123"/>
    </location>
</feature>
<keyword evidence="2 6" id="KW-0812">Transmembrane</keyword>
<accession>A0A4R5PMV4</accession>
<comment type="subcellular location">
    <subcellularLocation>
        <location evidence="1">Membrane</location>
        <topology evidence="1">Multi-pass membrane protein</topology>
    </subcellularLocation>
</comment>
<dbReference type="AlphaFoldDB" id="A0A4R5PMV4"/>
<evidence type="ECO:0000313" key="7">
    <source>
        <dbReference type="EMBL" id="TDH38354.1"/>
    </source>
</evidence>
<evidence type="ECO:0000256" key="5">
    <source>
        <dbReference type="PIRSR" id="PIRSR604254-1"/>
    </source>
</evidence>
<feature type="binding site" evidence="5">
    <location>
        <position position="217"/>
    </location>
    <ligand>
        <name>Zn(2+)</name>
        <dbReference type="ChEBI" id="CHEBI:29105"/>
    </ligand>
</feature>
<dbReference type="GO" id="GO:0016020">
    <property type="term" value="C:membrane"/>
    <property type="evidence" value="ECO:0007669"/>
    <property type="project" value="UniProtKB-SubCell"/>
</dbReference>
<dbReference type="GO" id="GO:0046872">
    <property type="term" value="F:metal ion binding"/>
    <property type="evidence" value="ECO:0007669"/>
    <property type="project" value="UniProtKB-KW"/>
</dbReference>
<keyword evidence="5" id="KW-0479">Metal-binding</keyword>
<feature type="transmembrane region" description="Helical" evidence="6">
    <location>
        <begin position="73"/>
        <end position="93"/>
    </location>
</feature>
<protein>
    <submittedName>
        <fullName evidence="7">Hemolysin III family protein</fullName>
    </submittedName>
</protein>
<organism evidence="7 8">
    <name type="scientific">Pseudohoeflea suaedae</name>
    <dbReference type="NCBI Taxonomy" id="877384"/>
    <lineage>
        <taxon>Bacteria</taxon>
        <taxon>Pseudomonadati</taxon>
        <taxon>Pseudomonadota</taxon>
        <taxon>Alphaproteobacteria</taxon>
        <taxon>Hyphomicrobiales</taxon>
        <taxon>Rhizobiaceae</taxon>
        <taxon>Pseudohoeflea</taxon>
    </lineage>
</organism>
<comment type="caution">
    <text evidence="7">The sequence shown here is derived from an EMBL/GenBank/DDBJ whole genome shotgun (WGS) entry which is preliminary data.</text>
</comment>
<dbReference type="Proteomes" id="UP000295131">
    <property type="component" value="Unassembled WGS sequence"/>
</dbReference>
<evidence type="ECO:0000256" key="2">
    <source>
        <dbReference type="ARBA" id="ARBA00022692"/>
    </source>
</evidence>
<feature type="transmembrane region" description="Helical" evidence="6">
    <location>
        <begin position="159"/>
        <end position="179"/>
    </location>
</feature>
<gene>
    <name evidence="7" type="ORF">E2A64_04370</name>
</gene>
<name>A0A4R5PMV4_9HYPH</name>
<dbReference type="PANTHER" id="PTHR20855:SF3">
    <property type="entry name" value="LD03007P"/>
    <property type="match status" value="1"/>
</dbReference>
<dbReference type="OrthoDB" id="9813689at2"/>
<keyword evidence="5" id="KW-0862">Zinc</keyword>
<feature type="transmembrane region" description="Helical" evidence="6">
    <location>
        <begin position="129"/>
        <end position="152"/>
    </location>
</feature>
<keyword evidence="4 6" id="KW-0472">Membrane</keyword>
<dbReference type="Pfam" id="PF03006">
    <property type="entry name" value="HlyIII"/>
    <property type="match status" value="1"/>
</dbReference>
<keyword evidence="8" id="KW-1185">Reference proteome</keyword>
<dbReference type="EMBL" id="SMSI01000001">
    <property type="protein sequence ID" value="TDH38354.1"/>
    <property type="molecule type" value="Genomic_DNA"/>
</dbReference>
<evidence type="ECO:0000256" key="6">
    <source>
        <dbReference type="SAM" id="Phobius"/>
    </source>
</evidence>
<feature type="transmembrane region" description="Helical" evidence="6">
    <location>
        <begin position="40"/>
        <end position="61"/>
    </location>
</feature>
<dbReference type="PANTHER" id="PTHR20855">
    <property type="entry name" value="ADIPOR/PROGESTIN RECEPTOR-RELATED"/>
    <property type="match status" value="1"/>
</dbReference>
<keyword evidence="3 6" id="KW-1133">Transmembrane helix</keyword>
<evidence type="ECO:0000256" key="4">
    <source>
        <dbReference type="ARBA" id="ARBA00023136"/>
    </source>
</evidence>
<evidence type="ECO:0000313" key="8">
    <source>
        <dbReference type="Proteomes" id="UP000295131"/>
    </source>
</evidence>
<dbReference type="InterPro" id="IPR004254">
    <property type="entry name" value="AdipoR/HlyIII-related"/>
</dbReference>
<proteinExistence type="predicted"/>
<feature type="transmembrane region" description="Helical" evidence="6">
    <location>
        <begin position="218"/>
        <end position="239"/>
    </location>
</feature>
<evidence type="ECO:0000256" key="3">
    <source>
        <dbReference type="ARBA" id="ARBA00022989"/>
    </source>
</evidence>
<sequence length="240" mass="26573">MLEFRKRCAKDGDGKVITDFKDAARVVNWRYDRTEIIADGIVHGIGLIAAIIGITALIFYSTVWATSGQLAAVWIYGLGLVIALAVSMTYNIWPVSRTKWILRRFDHSAIFVLIAATYTPFLQRGWDDPFLFGLLIAIWIAAFVGIALKVLWPGRYDRLAILFYLGMGWSGVMAAGPLTPYLSTTTLALIVIGGVIYSAGVIFHIWEKLRFQNAIWHTFVVTAALVHYAAVFTCVAAPVA</sequence>
<dbReference type="RefSeq" id="WP_133283189.1">
    <property type="nucleotide sequence ID" value="NZ_SMSI01000001.1"/>
</dbReference>
<evidence type="ECO:0000256" key="1">
    <source>
        <dbReference type="ARBA" id="ARBA00004141"/>
    </source>
</evidence>
<feature type="transmembrane region" description="Helical" evidence="6">
    <location>
        <begin position="185"/>
        <end position="206"/>
    </location>
</feature>
<reference evidence="7 8" key="1">
    <citation type="journal article" date="2013" name="Int. J. Syst. Evol. Microbiol.">
        <title>Hoeflea suaedae sp. nov., an endophytic bacterium isolated from the root of the halophyte Suaeda maritima.</title>
        <authorList>
            <person name="Chung E.J."/>
            <person name="Park J.A."/>
            <person name="Pramanik P."/>
            <person name="Bibi F."/>
            <person name="Jeon C.O."/>
            <person name="Chung Y.R."/>
        </authorList>
    </citation>
    <scope>NUCLEOTIDE SEQUENCE [LARGE SCALE GENOMIC DNA]</scope>
    <source>
        <strain evidence="7 8">YC6898</strain>
    </source>
</reference>